<comment type="caution">
    <text evidence="2">The sequence shown here is derived from an EMBL/GenBank/DDBJ whole genome shotgun (WGS) entry which is preliminary data.</text>
</comment>
<evidence type="ECO:0000313" key="3">
    <source>
        <dbReference type="Proteomes" id="UP001209878"/>
    </source>
</evidence>
<dbReference type="Proteomes" id="UP001209878">
    <property type="component" value="Unassembled WGS sequence"/>
</dbReference>
<reference evidence="2" key="1">
    <citation type="journal article" date="2023" name="Mol. Biol. Evol.">
        <title>Third-Generation Sequencing Reveals the Adaptive Role of the Epigenome in Three Deep-Sea Polychaetes.</title>
        <authorList>
            <person name="Perez M."/>
            <person name="Aroh O."/>
            <person name="Sun Y."/>
            <person name="Lan Y."/>
            <person name="Juniper S.K."/>
            <person name="Young C.R."/>
            <person name="Angers B."/>
            <person name="Qian P.Y."/>
        </authorList>
    </citation>
    <scope>NUCLEOTIDE SEQUENCE</scope>
    <source>
        <strain evidence="2">R07B-5</strain>
    </source>
</reference>
<name>A0AAD9NMT6_RIDPI</name>
<protein>
    <submittedName>
        <fullName evidence="2">Uncharacterized protein</fullName>
    </submittedName>
</protein>
<sequence>MPSITSQSTGGQDDGSNSPTDSDHESKDLIVWTGYAKRVPVMLFRPHSMISGCTDQASKAVGGRSN</sequence>
<dbReference type="AlphaFoldDB" id="A0AAD9NMT6"/>
<feature type="region of interest" description="Disordered" evidence="1">
    <location>
        <begin position="1"/>
        <end position="26"/>
    </location>
</feature>
<gene>
    <name evidence="2" type="ORF">NP493_818g00010</name>
</gene>
<organism evidence="2 3">
    <name type="scientific">Ridgeia piscesae</name>
    <name type="common">Tubeworm</name>
    <dbReference type="NCBI Taxonomy" id="27915"/>
    <lineage>
        <taxon>Eukaryota</taxon>
        <taxon>Metazoa</taxon>
        <taxon>Spiralia</taxon>
        <taxon>Lophotrochozoa</taxon>
        <taxon>Annelida</taxon>
        <taxon>Polychaeta</taxon>
        <taxon>Sedentaria</taxon>
        <taxon>Canalipalpata</taxon>
        <taxon>Sabellida</taxon>
        <taxon>Siboglinidae</taxon>
        <taxon>Ridgeia</taxon>
    </lineage>
</organism>
<proteinExistence type="predicted"/>
<evidence type="ECO:0000256" key="1">
    <source>
        <dbReference type="SAM" id="MobiDB-lite"/>
    </source>
</evidence>
<accession>A0AAD9NMT6</accession>
<feature type="compositionally biased region" description="Polar residues" evidence="1">
    <location>
        <begin position="1"/>
        <end position="20"/>
    </location>
</feature>
<dbReference type="EMBL" id="JAODUO010000818">
    <property type="protein sequence ID" value="KAK2174191.1"/>
    <property type="molecule type" value="Genomic_DNA"/>
</dbReference>
<keyword evidence="3" id="KW-1185">Reference proteome</keyword>
<evidence type="ECO:0000313" key="2">
    <source>
        <dbReference type="EMBL" id="KAK2174191.1"/>
    </source>
</evidence>